<dbReference type="PANTHER" id="PTHR46803:SF2">
    <property type="entry name" value="E3 UBIQUITIN-PROTEIN LIGASE CHIP"/>
    <property type="match status" value="1"/>
</dbReference>
<feature type="non-terminal residue" evidence="9">
    <location>
        <position position="1"/>
    </location>
</feature>
<dbReference type="SMART" id="SM00028">
    <property type="entry name" value="TPR"/>
    <property type="match status" value="2"/>
</dbReference>
<dbReference type="Gene3D" id="6.10.140.2020">
    <property type="match status" value="1"/>
</dbReference>
<gene>
    <name evidence="9" type="ORF">TPAB3V08_LOCUS13890</name>
</gene>
<dbReference type="Proteomes" id="UP001153148">
    <property type="component" value="Unassembled WGS sequence"/>
</dbReference>
<reference evidence="9" key="1">
    <citation type="submission" date="2021-03" db="EMBL/GenBank/DDBJ databases">
        <authorList>
            <person name="Tran Van P."/>
        </authorList>
    </citation>
    <scope>NUCLEOTIDE SEQUENCE</scope>
</reference>
<feature type="coiled-coil region" evidence="8">
    <location>
        <begin position="47"/>
        <end position="74"/>
    </location>
</feature>
<keyword evidence="8" id="KW-0175">Coiled coil</keyword>
<evidence type="ECO:0000256" key="3">
    <source>
        <dbReference type="ARBA" id="ARBA00022679"/>
    </source>
</evidence>
<evidence type="ECO:0000256" key="5">
    <source>
        <dbReference type="ARBA" id="ARBA00022786"/>
    </source>
</evidence>
<dbReference type="EC" id="2.3.2.27" evidence="2"/>
<keyword evidence="4" id="KW-0677">Repeat</keyword>
<organism evidence="9 10">
    <name type="scientific">Timema podura</name>
    <name type="common">Walking stick</name>
    <dbReference type="NCBI Taxonomy" id="61482"/>
    <lineage>
        <taxon>Eukaryota</taxon>
        <taxon>Metazoa</taxon>
        <taxon>Ecdysozoa</taxon>
        <taxon>Arthropoda</taxon>
        <taxon>Hexapoda</taxon>
        <taxon>Insecta</taxon>
        <taxon>Pterygota</taxon>
        <taxon>Neoptera</taxon>
        <taxon>Polyneoptera</taxon>
        <taxon>Phasmatodea</taxon>
        <taxon>Timematodea</taxon>
        <taxon>Timematoidea</taxon>
        <taxon>Timematidae</taxon>
        <taxon>Timema</taxon>
    </lineage>
</organism>
<evidence type="ECO:0000313" key="9">
    <source>
        <dbReference type="EMBL" id="CAG2066947.1"/>
    </source>
</evidence>
<keyword evidence="3" id="KW-0808">Transferase</keyword>
<dbReference type="InterPro" id="IPR019734">
    <property type="entry name" value="TPR_rpt"/>
</dbReference>
<dbReference type="SUPFAM" id="SSF48452">
    <property type="entry name" value="TPR-like"/>
    <property type="match status" value="1"/>
</dbReference>
<dbReference type="InterPro" id="IPR011990">
    <property type="entry name" value="TPR-like_helical_dom_sf"/>
</dbReference>
<dbReference type="Gene3D" id="1.25.40.10">
    <property type="entry name" value="Tetratricopeptide repeat domain"/>
    <property type="match status" value="1"/>
</dbReference>
<sequence>IKNPTMPTYFTNRALCHLKMKRWEPSCLDCRRALDMDANLVKGHFFLGQALLEMDNYDEAIKHLQRANDLAREQKLNFGDDIACQLRAARKKRWTVQEEKRLAQEIELQKLEIWKGPEKGDMLVNIANEYGIGRAYDT</sequence>
<protein>
    <recommendedName>
        <fullName evidence="2">RING-type E3 ubiquitin transferase</fullName>
        <ecNumber evidence="2">2.3.2.27</ecNumber>
    </recommendedName>
</protein>
<name>A0ABN7PIN1_TIMPD</name>
<dbReference type="EMBL" id="CAJPIN010061245">
    <property type="protein sequence ID" value="CAG2066947.1"/>
    <property type="molecule type" value="Genomic_DNA"/>
</dbReference>
<dbReference type="Pfam" id="PF07719">
    <property type="entry name" value="TPR_2"/>
    <property type="match status" value="1"/>
</dbReference>
<evidence type="ECO:0000256" key="8">
    <source>
        <dbReference type="SAM" id="Coils"/>
    </source>
</evidence>
<evidence type="ECO:0000256" key="1">
    <source>
        <dbReference type="ARBA" id="ARBA00000900"/>
    </source>
</evidence>
<proteinExistence type="predicted"/>
<dbReference type="PANTHER" id="PTHR46803">
    <property type="entry name" value="E3 UBIQUITIN-PROTEIN LIGASE CHIP"/>
    <property type="match status" value="1"/>
</dbReference>
<accession>A0ABN7PIN1</accession>
<evidence type="ECO:0000256" key="7">
    <source>
        <dbReference type="PROSITE-ProRule" id="PRU00339"/>
    </source>
</evidence>
<evidence type="ECO:0000313" key="10">
    <source>
        <dbReference type="Proteomes" id="UP001153148"/>
    </source>
</evidence>
<comment type="catalytic activity">
    <reaction evidence="1">
        <text>S-ubiquitinyl-[E2 ubiquitin-conjugating enzyme]-L-cysteine + [acceptor protein]-L-lysine = [E2 ubiquitin-conjugating enzyme]-L-cysteine + N(6)-ubiquitinyl-[acceptor protein]-L-lysine.</text>
        <dbReference type="EC" id="2.3.2.27"/>
    </reaction>
</comment>
<keyword evidence="5" id="KW-0833">Ubl conjugation pathway</keyword>
<evidence type="ECO:0000256" key="6">
    <source>
        <dbReference type="ARBA" id="ARBA00022803"/>
    </source>
</evidence>
<evidence type="ECO:0000256" key="4">
    <source>
        <dbReference type="ARBA" id="ARBA00022737"/>
    </source>
</evidence>
<evidence type="ECO:0000256" key="2">
    <source>
        <dbReference type="ARBA" id="ARBA00012483"/>
    </source>
</evidence>
<keyword evidence="10" id="KW-1185">Reference proteome</keyword>
<comment type="caution">
    <text evidence="9">The sequence shown here is derived from an EMBL/GenBank/DDBJ whole genome shotgun (WGS) entry which is preliminary data.</text>
</comment>
<dbReference type="PROSITE" id="PS50005">
    <property type="entry name" value="TPR"/>
    <property type="match status" value="1"/>
</dbReference>
<keyword evidence="6 7" id="KW-0802">TPR repeat</keyword>
<dbReference type="InterPro" id="IPR013105">
    <property type="entry name" value="TPR_2"/>
</dbReference>
<feature type="repeat" description="TPR" evidence="7">
    <location>
        <begin position="41"/>
        <end position="74"/>
    </location>
</feature>